<dbReference type="GeneID" id="59376516"/>
<organism evidence="1 2">
    <name type="scientific">Pleurotus ostreatus</name>
    <name type="common">Oyster mushroom</name>
    <name type="synonym">White-rot fungus</name>
    <dbReference type="NCBI Taxonomy" id="5322"/>
    <lineage>
        <taxon>Eukaryota</taxon>
        <taxon>Fungi</taxon>
        <taxon>Dikarya</taxon>
        <taxon>Basidiomycota</taxon>
        <taxon>Agaricomycotina</taxon>
        <taxon>Agaricomycetes</taxon>
        <taxon>Agaricomycetidae</taxon>
        <taxon>Agaricales</taxon>
        <taxon>Pleurotineae</taxon>
        <taxon>Pleurotaceae</taxon>
        <taxon>Pleurotus</taxon>
    </lineage>
</organism>
<dbReference type="EMBL" id="JACETU010000004">
    <property type="protein sequence ID" value="KAF7430983.1"/>
    <property type="molecule type" value="Genomic_DNA"/>
</dbReference>
<dbReference type="RefSeq" id="XP_036632261.1">
    <property type="nucleotide sequence ID" value="XM_036776242.1"/>
</dbReference>
<dbReference type="Proteomes" id="UP000623687">
    <property type="component" value="Unassembled WGS sequence"/>
</dbReference>
<gene>
    <name evidence="1" type="ORF">PC9H_006698</name>
</gene>
<name>A0A8H7DT93_PLEOS</name>
<proteinExistence type="predicted"/>
<reference evidence="1" key="1">
    <citation type="submission" date="2019-07" db="EMBL/GenBank/DDBJ databases">
        <authorList>
            <person name="Palmer J.M."/>
        </authorList>
    </citation>
    <scope>NUCLEOTIDE SEQUENCE</scope>
    <source>
        <strain evidence="1">PC9</strain>
    </source>
</reference>
<dbReference type="VEuPathDB" id="FungiDB:PC9H_006698"/>
<comment type="caution">
    <text evidence="1">The sequence shown here is derived from an EMBL/GenBank/DDBJ whole genome shotgun (WGS) entry which is preliminary data.</text>
</comment>
<evidence type="ECO:0000313" key="1">
    <source>
        <dbReference type="EMBL" id="KAF7430983.1"/>
    </source>
</evidence>
<dbReference type="AlphaFoldDB" id="A0A8H7DT93"/>
<accession>A0A8H7DT93</accession>
<keyword evidence="2" id="KW-1185">Reference proteome</keyword>
<evidence type="ECO:0000313" key="2">
    <source>
        <dbReference type="Proteomes" id="UP000623687"/>
    </source>
</evidence>
<protein>
    <submittedName>
        <fullName evidence="1">Uncharacterized protein</fullName>
    </submittedName>
</protein>
<sequence>MVYPCAIPSPLHSTAFAARKATIDTTSYGPSLHVFTPMQPSLTQSTLSPPSLSRPLVLQPSPLSTPRGLSSTHAYIPHELCKLHAPSSTVFPLSPLTQPITISDATSLTLAHSLTSAPPPAVHSARKAFHKALYSLRDHASDP</sequence>